<dbReference type="Proteomes" id="UP001432075">
    <property type="component" value="Chromosome"/>
</dbReference>
<dbReference type="EMBL" id="CP108057">
    <property type="protein sequence ID" value="WUO47380.1"/>
    <property type="molecule type" value="Genomic_DNA"/>
</dbReference>
<gene>
    <name evidence="3" type="ORF">OHU17_16795</name>
</gene>
<name>A0ABZ1RKQ5_9ACTN</name>
<dbReference type="InterPro" id="IPR000073">
    <property type="entry name" value="AB_hydrolase_1"/>
</dbReference>
<evidence type="ECO:0000259" key="2">
    <source>
        <dbReference type="Pfam" id="PF12697"/>
    </source>
</evidence>
<accession>A0ABZ1RKQ5</accession>
<keyword evidence="4" id="KW-1185">Reference proteome</keyword>
<dbReference type="PRINTS" id="PR00111">
    <property type="entry name" value="ABHYDROLASE"/>
</dbReference>
<dbReference type="PRINTS" id="PR00412">
    <property type="entry name" value="EPOXHYDRLASE"/>
</dbReference>
<keyword evidence="1 3" id="KW-0378">Hydrolase</keyword>
<reference evidence="3" key="1">
    <citation type="submission" date="2022-10" db="EMBL/GenBank/DDBJ databases">
        <title>The complete genomes of actinobacterial strains from the NBC collection.</title>
        <authorList>
            <person name="Joergensen T.S."/>
            <person name="Alvarez Arevalo M."/>
            <person name="Sterndorff E.B."/>
            <person name="Faurdal D."/>
            <person name="Vuksanovic O."/>
            <person name="Mourched A.-S."/>
            <person name="Charusanti P."/>
            <person name="Shaw S."/>
            <person name="Blin K."/>
            <person name="Weber T."/>
        </authorList>
    </citation>
    <scope>NUCLEOTIDE SEQUENCE</scope>
    <source>
        <strain evidence="3">NBC_00283</strain>
    </source>
</reference>
<dbReference type="InterPro" id="IPR000639">
    <property type="entry name" value="Epox_hydrolase-like"/>
</dbReference>
<evidence type="ECO:0000256" key="1">
    <source>
        <dbReference type="ARBA" id="ARBA00022801"/>
    </source>
</evidence>
<evidence type="ECO:0000313" key="3">
    <source>
        <dbReference type="EMBL" id="WUO47380.1"/>
    </source>
</evidence>
<feature type="domain" description="AB hydrolase-1" evidence="2">
    <location>
        <begin position="52"/>
        <end position="313"/>
    </location>
</feature>
<dbReference type="RefSeq" id="WP_100581184.1">
    <property type="nucleotide sequence ID" value="NZ_BMVE01000004.1"/>
</dbReference>
<organism evidence="3 4">
    <name type="scientific">Streptomyces goshikiensis</name>
    <dbReference type="NCBI Taxonomy" id="1942"/>
    <lineage>
        <taxon>Bacteria</taxon>
        <taxon>Bacillati</taxon>
        <taxon>Actinomycetota</taxon>
        <taxon>Actinomycetes</taxon>
        <taxon>Kitasatosporales</taxon>
        <taxon>Streptomycetaceae</taxon>
        <taxon>Streptomyces</taxon>
    </lineage>
</organism>
<dbReference type="PANTHER" id="PTHR43329">
    <property type="entry name" value="EPOXIDE HYDROLASE"/>
    <property type="match status" value="1"/>
</dbReference>
<sequence length="328" mass="36471">MTAPSPDFGSTPPTAATAVRLGVPGGRAVIHRDVAANGARFHVAELGDGPLVLLLHGFPQFWWTWRHQLVALADAGYRAVAMDLRGVGGSDRTPRGYDPANLALDITGVIRSLGEPDAALVGHDLGGYLAWTAAVMRPKLVRRLVVSSMPHPRRWRAAMLADFGQTRASSHIWGFQRPFIPERQLVADDGALVGQLIRDWSGPLLRDEDERDAEGNERIAAYRRAMCIPSTAHCSIEPYRWMMRSMARPDGLQFNRRMKRPVRVPTLHLHGSLDPVMRTRSAAGSGQYVEAPYRWRLFDGLGHFPHEEDPAAFSTELVNWLKDPEPDR</sequence>
<dbReference type="SUPFAM" id="SSF53474">
    <property type="entry name" value="alpha/beta-Hydrolases"/>
    <property type="match status" value="1"/>
</dbReference>
<dbReference type="Gene3D" id="3.40.50.1820">
    <property type="entry name" value="alpha/beta hydrolase"/>
    <property type="match status" value="1"/>
</dbReference>
<dbReference type="InterPro" id="IPR029058">
    <property type="entry name" value="AB_hydrolase_fold"/>
</dbReference>
<protein>
    <submittedName>
        <fullName evidence="3">Alpha/beta hydrolase</fullName>
    </submittedName>
</protein>
<dbReference type="GO" id="GO:0016787">
    <property type="term" value="F:hydrolase activity"/>
    <property type="evidence" value="ECO:0007669"/>
    <property type="project" value="UniProtKB-KW"/>
</dbReference>
<proteinExistence type="predicted"/>
<evidence type="ECO:0000313" key="4">
    <source>
        <dbReference type="Proteomes" id="UP001432075"/>
    </source>
</evidence>
<dbReference type="Pfam" id="PF12697">
    <property type="entry name" value="Abhydrolase_6"/>
    <property type="match status" value="1"/>
</dbReference>